<organism evidence="1">
    <name type="scientific">Arundo donax</name>
    <name type="common">Giant reed</name>
    <name type="synonym">Donax arundinaceus</name>
    <dbReference type="NCBI Taxonomy" id="35708"/>
    <lineage>
        <taxon>Eukaryota</taxon>
        <taxon>Viridiplantae</taxon>
        <taxon>Streptophyta</taxon>
        <taxon>Embryophyta</taxon>
        <taxon>Tracheophyta</taxon>
        <taxon>Spermatophyta</taxon>
        <taxon>Magnoliopsida</taxon>
        <taxon>Liliopsida</taxon>
        <taxon>Poales</taxon>
        <taxon>Poaceae</taxon>
        <taxon>PACMAD clade</taxon>
        <taxon>Arundinoideae</taxon>
        <taxon>Arundineae</taxon>
        <taxon>Arundo</taxon>
    </lineage>
</organism>
<sequence length="45" mass="5334">MCSKISLFLYLKFCASPQFFTIKSIFLQQNMILFHNLKTYVAELL</sequence>
<proteinExistence type="predicted"/>
<dbReference type="AlphaFoldDB" id="A0A0A9FTE1"/>
<reference evidence="1" key="1">
    <citation type="submission" date="2014-09" db="EMBL/GenBank/DDBJ databases">
        <authorList>
            <person name="Magalhaes I.L.F."/>
            <person name="Oliveira U."/>
            <person name="Santos F.R."/>
            <person name="Vidigal T.H.D.A."/>
            <person name="Brescovit A.D."/>
            <person name="Santos A.J."/>
        </authorList>
    </citation>
    <scope>NUCLEOTIDE SEQUENCE</scope>
    <source>
        <tissue evidence="1">Shoot tissue taken approximately 20 cm above the soil surface</tissue>
    </source>
</reference>
<reference evidence="1" key="2">
    <citation type="journal article" date="2015" name="Data Brief">
        <title>Shoot transcriptome of the giant reed, Arundo donax.</title>
        <authorList>
            <person name="Barrero R.A."/>
            <person name="Guerrero F.D."/>
            <person name="Moolhuijzen P."/>
            <person name="Goolsby J.A."/>
            <person name="Tidwell J."/>
            <person name="Bellgard S.E."/>
            <person name="Bellgard M.I."/>
        </authorList>
    </citation>
    <scope>NUCLEOTIDE SEQUENCE</scope>
    <source>
        <tissue evidence="1">Shoot tissue taken approximately 20 cm above the soil surface</tissue>
    </source>
</reference>
<accession>A0A0A9FTE1</accession>
<dbReference type="EMBL" id="GBRH01181796">
    <property type="protein sequence ID" value="JAE16100.1"/>
    <property type="molecule type" value="Transcribed_RNA"/>
</dbReference>
<protein>
    <submittedName>
        <fullName evidence="1">Uncharacterized protein</fullName>
    </submittedName>
</protein>
<evidence type="ECO:0000313" key="1">
    <source>
        <dbReference type="EMBL" id="JAE16100.1"/>
    </source>
</evidence>
<name>A0A0A9FTE1_ARUDO</name>